<sequence>MRFSGTVVSFLALPITLAGKTFIPFGYGASVDSCFKNKNEAYQLSSLTPAPVTIPPVRGGALLWRKSPEEKAKAAKEHAKKSYFWGKEYAKDKVTESKQLAAQRAEAARLQATRASEQGKDSLLKAQKKLGEKSDAAKGHACHLKEKAKEGLNATTSTLAAGKHKIEAVGSTVEVMGDVKSGYDKYLAGKAKAGELVKSAEEGLEEGAEKTKGLLHRVWSFFWWPARLTTVSKKPTGTSPVEEPLVLEEKNVVTAPRSVDEALEEFEACKQAEGMTEEEAEKSRTLFESARKMMRGRPPIKSEQKEPVESFAERYAREKRETEERQRHW</sequence>
<feature type="chain" id="PRO_5020027448" evidence="2">
    <location>
        <begin position="19"/>
        <end position="329"/>
    </location>
</feature>
<dbReference type="AlphaFoldDB" id="A0A4D9D2J4"/>
<dbReference type="EMBL" id="SDOX01000018">
    <property type="protein sequence ID" value="TFJ84567.1"/>
    <property type="molecule type" value="Genomic_DNA"/>
</dbReference>
<protein>
    <submittedName>
        <fullName evidence="3">Uncharacterized protein</fullName>
    </submittedName>
</protein>
<evidence type="ECO:0000313" key="4">
    <source>
        <dbReference type="Proteomes" id="UP000355283"/>
    </source>
</evidence>
<gene>
    <name evidence="3" type="ORF">NSK_004032</name>
</gene>
<feature type="region of interest" description="Disordered" evidence="1">
    <location>
        <begin position="290"/>
        <end position="329"/>
    </location>
</feature>
<reference evidence="3 4" key="1">
    <citation type="submission" date="2019-01" db="EMBL/GenBank/DDBJ databases">
        <title>Nuclear Genome Assembly of the Microalgal Biofuel strain Nannochloropsis salina CCMP1776.</title>
        <authorList>
            <person name="Hovde B."/>
        </authorList>
    </citation>
    <scope>NUCLEOTIDE SEQUENCE [LARGE SCALE GENOMIC DNA]</scope>
    <source>
        <strain evidence="3 4">CCMP1776</strain>
    </source>
</reference>
<keyword evidence="2" id="KW-0732">Signal</keyword>
<organism evidence="3 4">
    <name type="scientific">Nannochloropsis salina CCMP1776</name>
    <dbReference type="NCBI Taxonomy" id="1027361"/>
    <lineage>
        <taxon>Eukaryota</taxon>
        <taxon>Sar</taxon>
        <taxon>Stramenopiles</taxon>
        <taxon>Ochrophyta</taxon>
        <taxon>Eustigmatophyceae</taxon>
        <taxon>Eustigmatales</taxon>
        <taxon>Monodopsidaceae</taxon>
        <taxon>Microchloropsis</taxon>
        <taxon>Microchloropsis salina</taxon>
    </lineage>
</organism>
<feature type="signal peptide" evidence="2">
    <location>
        <begin position="1"/>
        <end position="18"/>
    </location>
</feature>
<evidence type="ECO:0000256" key="1">
    <source>
        <dbReference type="SAM" id="MobiDB-lite"/>
    </source>
</evidence>
<evidence type="ECO:0000313" key="3">
    <source>
        <dbReference type="EMBL" id="TFJ84567.1"/>
    </source>
</evidence>
<accession>A0A4D9D2J4</accession>
<proteinExistence type="predicted"/>
<name>A0A4D9D2J4_9STRA</name>
<evidence type="ECO:0000256" key="2">
    <source>
        <dbReference type="SAM" id="SignalP"/>
    </source>
</evidence>
<keyword evidence="4" id="KW-1185">Reference proteome</keyword>
<feature type="compositionally biased region" description="Basic and acidic residues" evidence="1">
    <location>
        <begin position="300"/>
        <end position="329"/>
    </location>
</feature>
<comment type="caution">
    <text evidence="3">The sequence shown here is derived from an EMBL/GenBank/DDBJ whole genome shotgun (WGS) entry which is preliminary data.</text>
</comment>
<dbReference type="Proteomes" id="UP000355283">
    <property type="component" value="Unassembled WGS sequence"/>
</dbReference>